<dbReference type="InterPro" id="IPR003342">
    <property type="entry name" value="ArnT-like_N"/>
</dbReference>
<evidence type="ECO:0000256" key="10">
    <source>
        <dbReference type="ARBA" id="ARBA00023136"/>
    </source>
</evidence>
<comment type="catalytic activity">
    <reaction evidence="11 13">
        <text>a di-trans,poly-cis-dolichyl beta-D-mannosyl phosphate + L-threonyl-[protein] = 3-O-(alpha-D-mannosyl)-L-threonyl-[protein] + a di-trans,poly-cis-dolichyl phosphate + H(+)</text>
        <dbReference type="Rhea" id="RHEA:53396"/>
        <dbReference type="Rhea" id="RHEA-COMP:11060"/>
        <dbReference type="Rhea" id="RHEA-COMP:13547"/>
        <dbReference type="Rhea" id="RHEA-COMP:19498"/>
        <dbReference type="Rhea" id="RHEA-COMP:19501"/>
        <dbReference type="ChEBI" id="CHEBI:15378"/>
        <dbReference type="ChEBI" id="CHEBI:30013"/>
        <dbReference type="ChEBI" id="CHEBI:57683"/>
        <dbReference type="ChEBI" id="CHEBI:58211"/>
        <dbReference type="ChEBI" id="CHEBI:137323"/>
        <dbReference type="EC" id="2.4.1.109"/>
    </reaction>
</comment>
<dbReference type="InterPro" id="IPR032421">
    <property type="entry name" value="PMT_4TMC"/>
</dbReference>
<keyword evidence="6 13" id="KW-0808">Transferase</keyword>
<evidence type="ECO:0000313" key="16">
    <source>
        <dbReference type="EMBL" id="KAG7661772.1"/>
    </source>
</evidence>
<dbReference type="InterPro" id="IPR016093">
    <property type="entry name" value="MIR_motif"/>
</dbReference>
<dbReference type="EC" id="2.4.1.109" evidence="4 13"/>
<evidence type="ECO:0000256" key="14">
    <source>
        <dbReference type="SAM" id="MobiDB-lite"/>
    </source>
</evidence>
<dbReference type="OrthoDB" id="292747at2759"/>
<reference evidence="16 17" key="1">
    <citation type="journal article" date="2021" name="DNA Res.">
        <title>Genome analysis of Candida subhashii reveals its hybrid nature and dual mitochondrial genome conformations.</title>
        <authorList>
            <person name="Mixao V."/>
            <person name="Hegedusova E."/>
            <person name="Saus E."/>
            <person name="Pryszcz L.P."/>
            <person name="Cillingova A."/>
            <person name="Nosek J."/>
            <person name="Gabaldon T."/>
        </authorList>
    </citation>
    <scope>NUCLEOTIDE SEQUENCE [LARGE SCALE GENOMIC DNA]</scope>
    <source>
        <strain evidence="16 17">CBS 10753</strain>
    </source>
</reference>
<feature type="transmembrane region" description="Helical" evidence="13">
    <location>
        <begin position="182"/>
        <end position="200"/>
    </location>
</feature>
<evidence type="ECO:0000256" key="4">
    <source>
        <dbReference type="ARBA" id="ARBA00012839"/>
    </source>
</evidence>
<keyword evidence="10 13" id="KW-0472">Membrane</keyword>
<dbReference type="PROSITE" id="PS50919">
    <property type="entry name" value="MIR"/>
    <property type="match status" value="2"/>
</dbReference>
<evidence type="ECO:0000256" key="1">
    <source>
        <dbReference type="ARBA" id="ARBA00004477"/>
    </source>
</evidence>
<keyword evidence="9 13" id="KW-1133">Transmembrane helix</keyword>
<accession>A0A8J5UJK5</accession>
<feature type="transmembrane region" description="Helical" evidence="13">
    <location>
        <begin position="151"/>
        <end position="170"/>
    </location>
</feature>
<dbReference type="RefSeq" id="XP_049262005.1">
    <property type="nucleotide sequence ID" value="XM_049408709.1"/>
</dbReference>
<dbReference type="GO" id="GO:0004169">
    <property type="term" value="F:dolichyl-phosphate-mannose-protein mannosyltransferase activity"/>
    <property type="evidence" value="ECO:0007669"/>
    <property type="project" value="UniProtKB-UniRule"/>
</dbReference>
<evidence type="ECO:0000256" key="13">
    <source>
        <dbReference type="RuleBase" id="RU367007"/>
    </source>
</evidence>
<organism evidence="16 17">
    <name type="scientific">[Candida] subhashii</name>
    <dbReference type="NCBI Taxonomy" id="561895"/>
    <lineage>
        <taxon>Eukaryota</taxon>
        <taxon>Fungi</taxon>
        <taxon>Dikarya</taxon>
        <taxon>Ascomycota</taxon>
        <taxon>Saccharomycotina</taxon>
        <taxon>Pichiomycetes</taxon>
        <taxon>Debaryomycetaceae</taxon>
        <taxon>Spathaspora</taxon>
    </lineage>
</organism>
<evidence type="ECO:0000256" key="9">
    <source>
        <dbReference type="ARBA" id="ARBA00022989"/>
    </source>
</evidence>
<evidence type="ECO:0000259" key="15">
    <source>
        <dbReference type="PROSITE" id="PS50919"/>
    </source>
</evidence>
<feature type="transmembrane region" description="Helical" evidence="13">
    <location>
        <begin position="602"/>
        <end position="619"/>
    </location>
</feature>
<dbReference type="GO" id="GO:0005789">
    <property type="term" value="C:endoplasmic reticulum membrane"/>
    <property type="evidence" value="ECO:0007669"/>
    <property type="project" value="UniProtKB-SubCell"/>
</dbReference>
<evidence type="ECO:0000313" key="17">
    <source>
        <dbReference type="Proteomes" id="UP000694255"/>
    </source>
</evidence>
<dbReference type="PANTHER" id="PTHR10050:SF52">
    <property type="entry name" value="DOLICHYL-PHOSPHATE-MANNOSE--PROTEIN MANNOSYLTRANSFERASE 6"/>
    <property type="match status" value="1"/>
</dbReference>
<comment type="function">
    <text evidence="13">Transfers mannose from Dol-P-mannose to Ser or Thr residues on proteins.</text>
</comment>
<feature type="domain" description="MIR" evidence="15">
    <location>
        <begin position="234"/>
        <end position="288"/>
    </location>
</feature>
<protein>
    <recommendedName>
        <fullName evidence="4 13">Dolichyl-phosphate-mannose--protein mannosyltransferase</fullName>
        <ecNumber evidence="4 13">2.4.1.109</ecNumber>
    </recommendedName>
</protein>
<dbReference type="Proteomes" id="UP000694255">
    <property type="component" value="Unassembled WGS sequence"/>
</dbReference>
<gene>
    <name evidence="16" type="ORF">J8A68_004720</name>
</gene>
<keyword evidence="17" id="KW-1185">Reference proteome</keyword>
<dbReference type="InterPro" id="IPR027005">
    <property type="entry name" value="PMT-like"/>
</dbReference>
<name>A0A8J5UJK5_9ASCO</name>
<keyword evidence="8 13" id="KW-0256">Endoplasmic reticulum</keyword>
<dbReference type="Pfam" id="PF02366">
    <property type="entry name" value="PMT"/>
    <property type="match status" value="1"/>
</dbReference>
<feature type="transmembrane region" description="Helical" evidence="13">
    <location>
        <begin position="570"/>
        <end position="590"/>
    </location>
</feature>
<evidence type="ECO:0000256" key="7">
    <source>
        <dbReference type="ARBA" id="ARBA00022692"/>
    </source>
</evidence>
<evidence type="ECO:0000256" key="3">
    <source>
        <dbReference type="ARBA" id="ARBA00007222"/>
    </source>
</evidence>
<dbReference type="UniPathway" id="UPA00378"/>
<dbReference type="GeneID" id="73471520"/>
<comment type="caution">
    <text evidence="16">The sequence shown here is derived from an EMBL/GenBank/DDBJ whole genome shotgun (WGS) entry which is preliminary data.</text>
</comment>
<feature type="domain" description="MIR" evidence="15">
    <location>
        <begin position="315"/>
        <end position="371"/>
    </location>
</feature>
<evidence type="ECO:0000256" key="5">
    <source>
        <dbReference type="ARBA" id="ARBA00022676"/>
    </source>
</evidence>
<dbReference type="Pfam" id="PF16192">
    <property type="entry name" value="PMT_4TMC"/>
    <property type="match status" value="1"/>
</dbReference>
<evidence type="ECO:0000256" key="11">
    <source>
        <dbReference type="ARBA" id="ARBA00045085"/>
    </source>
</evidence>
<keyword evidence="5 13" id="KW-0328">Glycosyltransferase</keyword>
<keyword evidence="7 13" id="KW-0812">Transmembrane</keyword>
<dbReference type="AlphaFoldDB" id="A0A8J5UJK5"/>
<comment type="pathway">
    <text evidence="2 13">Protein modification; protein glycosylation.</text>
</comment>
<evidence type="ECO:0000256" key="8">
    <source>
        <dbReference type="ARBA" id="ARBA00022824"/>
    </source>
</evidence>
<proteinExistence type="inferred from homology"/>
<evidence type="ECO:0000256" key="12">
    <source>
        <dbReference type="ARBA" id="ARBA00045102"/>
    </source>
</evidence>
<evidence type="ECO:0000256" key="6">
    <source>
        <dbReference type="ARBA" id="ARBA00022679"/>
    </source>
</evidence>
<feature type="region of interest" description="Disordered" evidence="14">
    <location>
        <begin position="19"/>
        <end position="38"/>
    </location>
</feature>
<comment type="catalytic activity">
    <reaction evidence="12 13">
        <text>a di-trans,poly-cis-dolichyl beta-D-mannosyl phosphate + L-seryl-[protein] = 3-O-(alpha-D-mannosyl)-L-seryl-[protein] + a di-trans,poly-cis-dolichyl phosphate + H(+)</text>
        <dbReference type="Rhea" id="RHEA:17377"/>
        <dbReference type="Rhea" id="RHEA-COMP:9863"/>
        <dbReference type="Rhea" id="RHEA-COMP:13546"/>
        <dbReference type="Rhea" id="RHEA-COMP:19498"/>
        <dbReference type="Rhea" id="RHEA-COMP:19501"/>
        <dbReference type="ChEBI" id="CHEBI:15378"/>
        <dbReference type="ChEBI" id="CHEBI:29999"/>
        <dbReference type="ChEBI" id="CHEBI:57683"/>
        <dbReference type="ChEBI" id="CHEBI:58211"/>
        <dbReference type="ChEBI" id="CHEBI:137321"/>
        <dbReference type="EC" id="2.4.1.109"/>
    </reaction>
</comment>
<feature type="transmembrane region" description="Helical" evidence="13">
    <location>
        <begin position="61"/>
        <end position="81"/>
    </location>
</feature>
<comment type="subcellular location">
    <subcellularLocation>
        <location evidence="1 13">Endoplasmic reticulum membrane</location>
        <topology evidence="1 13">Multi-pass membrane protein</topology>
    </subcellularLocation>
</comment>
<feature type="transmembrane region" description="Helical" evidence="13">
    <location>
        <begin position="504"/>
        <end position="521"/>
    </location>
</feature>
<sequence length="644" mass="73370">MSGNTSASGVLLRSNGEELSHRVKRHPQAPSGTSLTDSDLDEIIEKTSNLDINGSGNLNKLYPIFTQYITPLILTALSAYVRLYRIELANRVVWDEAHFGQFGSHYLQHEMYFDVHPPLGKLLVGLSGYLAGYDGKFDFNSGKDYPEDMNYVLMRIFNCVFGILCTPLAYKTSTLEYITHWVVRIIALIVVPISIYMVVFKIHFTVLNHTGPDDGSISTLLQASLKGNDLISGPRTVVYGSLVTIRSQGLSPRLLHSHLHNYPEGSGEQQVTTYGFKDENNEFVFEFDVSTAMSGVSAGRDCLNNETVTETTDCRKPIQDGDTIRIRHGPTGLYLHPNALPAPVSKSHYEVSCFGDLATNDFRDEWIIEVQAQDQSPSPLFANESMEEVHPISTNFRLRHKQLGCYLATTGFSYPGWGFKQGEVVCNHLDKVEQEFVPPSPRFWKEFVLLNYGMMASNNALVPDPDRYDKLSSEWWEWPILKTGLRMCSWGADDLKFFLMGNPFVTWLSCVCLVLFMMYMLKMCFEYQRQISGLHVFDTSWNNVIGQGILPFIGWCLHYFPFIIMGRVTYLHHYVPALYFAIFVSGFVVEQIQSRFPKSIRYLFYLLLYVGVIGTFWHFRAFSFGMEGSAKNYQHLKLLKTWLI</sequence>
<dbReference type="SMART" id="SM00472">
    <property type="entry name" value="MIR"/>
    <property type="match status" value="3"/>
</dbReference>
<dbReference type="EMBL" id="JAGSYN010000199">
    <property type="protein sequence ID" value="KAG7661772.1"/>
    <property type="molecule type" value="Genomic_DNA"/>
</dbReference>
<comment type="similarity">
    <text evidence="3 13">Belongs to the glycosyltransferase 39 family.</text>
</comment>
<feature type="transmembrane region" description="Helical" evidence="13">
    <location>
        <begin position="541"/>
        <end position="564"/>
    </location>
</feature>
<evidence type="ECO:0000256" key="2">
    <source>
        <dbReference type="ARBA" id="ARBA00004922"/>
    </source>
</evidence>
<dbReference type="PANTHER" id="PTHR10050">
    <property type="entry name" value="DOLICHYL-PHOSPHATE-MANNOSE--PROTEIN MANNOSYLTRANSFERASE"/>
    <property type="match status" value="1"/>
</dbReference>
<dbReference type="Pfam" id="PF02815">
    <property type="entry name" value="MIR"/>
    <property type="match status" value="1"/>
</dbReference>